<proteinExistence type="predicted"/>
<dbReference type="EMBL" id="JBHLTC010000005">
    <property type="protein sequence ID" value="MFC0623292.1"/>
    <property type="molecule type" value="Genomic_DNA"/>
</dbReference>
<protein>
    <submittedName>
        <fullName evidence="2">Uncharacterized protein</fullName>
    </submittedName>
</protein>
<keyword evidence="3" id="KW-1185">Reference proteome</keyword>
<feature type="transmembrane region" description="Helical" evidence="1">
    <location>
        <begin position="76"/>
        <end position="103"/>
    </location>
</feature>
<keyword evidence="1" id="KW-1133">Transmembrane helix</keyword>
<dbReference type="RefSeq" id="WP_380043992.1">
    <property type="nucleotide sequence ID" value="NZ_JBHLTC010000005.1"/>
</dbReference>
<sequence>MTMALYRWGWTTAIATLLLGGAAAAVAASIINAGVLFGTTVACTGVLSVNLRPLAQSLSGARGALVGKVAVDCVRAGVGVLGLFGLGLVLGLVVIPLVALAVMTSPHVLSGLYHWQHRLTTEAAADADSALDSAGSERERSTSFGLYSDAELCAAWRQSYERLLTAATPAEAEAAAMARQELLDELERRNPDALTDWLLAGAELGSDFKSFLDRRAAPEW</sequence>
<keyword evidence="1" id="KW-0812">Transmembrane</keyword>
<accession>A0ABV6QF79</accession>
<comment type="caution">
    <text evidence="2">The sequence shown here is derived from an EMBL/GenBank/DDBJ whole genome shotgun (WGS) entry which is preliminary data.</text>
</comment>
<keyword evidence="1" id="KW-0472">Membrane</keyword>
<evidence type="ECO:0000313" key="3">
    <source>
        <dbReference type="Proteomes" id="UP001589890"/>
    </source>
</evidence>
<evidence type="ECO:0000313" key="2">
    <source>
        <dbReference type="EMBL" id="MFC0623292.1"/>
    </source>
</evidence>
<gene>
    <name evidence="2" type="ORF">ACFFGN_04415</name>
</gene>
<evidence type="ECO:0000256" key="1">
    <source>
        <dbReference type="SAM" id="Phobius"/>
    </source>
</evidence>
<reference evidence="2 3" key="1">
    <citation type="submission" date="2024-09" db="EMBL/GenBank/DDBJ databases">
        <authorList>
            <person name="Sun Q."/>
            <person name="Mori K."/>
        </authorList>
    </citation>
    <scope>NUCLEOTIDE SEQUENCE [LARGE SCALE GENOMIC DNA]</scope>
    <source>
        <strain evidence="2 3">CGMCC 1.15906</strain>
    </source>
</reference>
<organism evidence="2 3">
    <name type="scientific">Kribbella deserti</name>
    <dbReference type="NCBI Taxonomy" id="1926257"/>
    <lineage>
        <taxon>Bacteria</taxon>
        <taxon>Bacillati</taxon>
        <taxon>Actinomycetota</taxon>
        <taxon>Actinomycetes</taxon>
        <taxon>Propionibacteriales</taxon>
        <taxon>Kribbellaceae</taxon>
        <taxon>Kribbella</taxon>
    </lineage>
</organism>
<dbReference type="Proteomes" id="UP001589890">
    <property type="component" value="Unassembled WGS sequence"/>
</dbReference>
<name>A0ABV6QF79_9ACTN</name>